<feature type="compositionally biased region" description="Polar residues" evidence="12">
    <location>
        <begin position="1"/>
        <end position="10"/>
    </location>
</feature>
<dbReference type="EMBL" id="AOGT01002071">
    <property type="protein sequence ID" value="EMG46240.1"/>
    <property type="molecule type" value="Genomic_DNA"/>
</dbReference>
<feature type="domain" description="PIPK" evidence="13">
    <location>
        <begin position="346"/>
        <end position="729"/>
    </location>
</feature>
<dbReference type="SMART" id="SM00330">
    <property type="entry name" value="PIPKc"/>
    <property type="match status" value="1"/>
</dbReference>
<dbReference type="FunFam" id="3.30.800.10:FF:000009">
    <property type="entry name" value="Phosphatidylinositol 4-phosphate 5-kinase its3"/>
    <property type="match status" value="1"/>
</dbReference>
<protein>
    <recommendedName>
        <fullName evidence="2">1-phosphatidylinositol-4-phosphate 5-kinase</fullName>
        <ecNumber evidence="2">2.7.1.68</ecNumber>
    </recommendedName>
    <alternativeName>
        <fullName evidence="10">1-phosphatidylinositol 4-phosphate kinase</fullName>
    </alternativeName>
    <alternativeName>
        <fullName evidence="8">Diphosphoinositide kinase</fullName>
    </alternativeName>
    <alternativeName>
        <fullName evidence="9">PIP5K</fullName>
    </alternativeName>
</protein>
<dbReference type="AlphaFoldDB" id="M3JTQ8"/>
<dbReference type="InterPro" id="IPR023610">
    <property type="entry name" value="PInositol-4/5-P-5/4-kinase"/>
</dbReference>
<evidence type="ECO:0000256" key="6">
    <source>
        <dbReference type="ARBA" id="ARBA00022777"/>
    </source>
</evidence>
<dbReference type="GO" id="GO:0016308">
    <property type="term" value="F:1-phosphatidylinositol-4-phosphate 5-kinase activity"/>
    <property type="evidence" value="ECO:0007669"/>
    <property type="project" value="UniProtKB-EC"/>
</dbReference>
<feature type="region of interest" description="Disordered" evidence="12">
    <location>
        <begin position="93"/>
        <end position="145"/>
    </location>
</feature>
<evidence type="ECO:0000313" key="14">
    <source>
        <dbReference type="EMBL" id="EMG46240.1"/>
    </source>
</evidence>
<evidence type="ECO:0000256" key="4">
    <source>
        <dbReference type="ARBA" id="ARBA00022679"/>
    </source>
</evidence>
<feature type="region of interest" description="Disordered" evidence="12">
    <location>
        <begin position="1"/>
        <end position="49"/>
    </location>
</feature>
<dbReference type="SUPFAM" id="SSF56104">
    <property type="entry name" value="SAICAR synthase-like"/>
    <property type="match status" value="1"/>
</dbReference>
<keyword evidence="15" id="KW-1185">Reference proteome</keyword>
<evidence type="ECO:0000256" key="10">
    <source>
        <dbReference type="ARBA" id="ARBA00082306"/>
    </source>
</evidence>
<comment type="catalytic activity">
    <reaction evidence="1">
        <text>a 1,2-diacyl-sn-glycero-3-phospho-(1D-myo-inositol 4-phosphate) + ATP = a 1,2-diacyl-sn-glycero-3-phospho-(1D-myo-inositol-4,5-bisphosphate) + ADP + H(+)</text>
        <dbReference type="Rhea" id="RHEA:14425"/>
        <dbReference type="ChEBI" id="CHEBI:15378"/>
        <dbReference type="ChEBI" id="CHEBI:30616"/>
        <dbReference type="ChEBI" id="CHEBI:58178"/>
        <dbReference type="ChEBI" id="CHEBI:58456"/>
        <dbReference type="ChEBI" id="CHEBI:456216"/>
        <dbReference type="EC" id="2.7.1.68"/>
    </reaction>
</comment>
<dbReference type="HOGENOM" id="CLU_004312_4_2_1"/>
<feature type="region of interest" description="Disordered" evidence="12">
    <location>
        <begin position="195"/>
        <end position="217"/>
    </location>
</feature>
<evidence type="ECO:0000256" key="2">
    <source>
        <dbReference type="ARBA" id="ARBA00012172"/>
    </source>
</evidence>
<dbReference type="CDD" id="cd17303">
    <property type="entry name" value="PIPKc_PIP5K_yeast_like"/>
    <property type="match status" value="1"/>
</dbReference>
<feature type="compositionally biased region" description="Low complexity" evidence="12">
    <location>
        <begin position="25"/>
        <end position="42"/>
    </location>
</feature>
<dbReference type="Gene3D" id="3.30.810.10">
    <property type="entry name" value="2-Layer Sandwich"/>
    <property type="match status" value="1"/>
</dbReference>
<feature type="compositionally biased region" description="Low complexity" evidence="12">
    <location>
        <begin position="196"/>
        <end position="216"/>
    </location>
</feature>
<dbReference type="PANTHER" id="PTHR23086:SF8">
    <property type="entry name" value="PHOSPHATIDYLINOSITOL 5-PHOSPHATE 4-KINASE, ISOFORM A"/>
    <property type="match status" value="1"/>
</dbReference>
<evidence type="ECO:0000256" key="5">
    <source>
        <dbReference type="ARBA" id="ARBA00022741"/>
    </source>
</evidence>
<dbReference type="eggNOG" id="KOG0229">
    <property type="taxonomic scope" value="Eukaryota"/>
</dbReference>
<keyword evidence="4 11" id="KW-0808">Transferase</keyword>
<dbReference type="OrthoDB" id="20783at2759"/>
<organism evidence="14 15">
    <name type="scientific">Candida maltosa (strain Xu316)</name>
    <name type="common">Yeast</name>
    <dbReference type="NCBI Taxonomy" id="1245528"/>
    <lineage>
        <taxon>Eukaryota</taxon>
        <taxon>Fungi</taxon>
        <taxon>Dikarya</taxon>
        <taxon>Ascomycota</taxon>
        <taxon>Saccharomycotina</taxon>
        <taxon>Pichiomycetes</taxon>
        <taxon>Debaryomycetaceae</taxon>
        <taxon>Candida/Lodderomyces clade</taxon>
        <taxon>Candida</taxon>
    </lineage>
</organism>
<dbReference type="InterPro" id="IPR027484">
    <property type="entry name" value="PInositol-4-P-5-kinase_N"/>
</dbReference>
<dbReference type="PROSITE" id="PS51455">
    <property type="entry name" value="PIPK"/>
    <property type="match status" value="1"/>
</dbReference>
<dbReference type="EC" id="2.7.1.68" evidence="2"/>
<gene>
    <name evidence="14" type="ORF">G210_3512</name>
</gene>
<evidence type="ECO:0000256" key="1">
    <source>
        <dbReference type="ARBA" id="ARBA00000444"/>
    </source>
</evidence>
<evidence type="ECO:0000256" key="9">
    <source>
        <dbReference type="ARBA" id="ARBA00080374"/>
    </source>
</evidence>
<dbReference type="GO" id="GO:0005886">
    <property type="term" value="C:plasma membrane"/>
    <property type="evidence" value="ECO:0007669"/>
    <property type="project" value="TreeGrafter"/>
</dbReference>
<evidence type="ECO:0000256" key="12">
    <source>
        <dbReference type="SAM" id="MobiDB-lite"/>
    </source>
</evidence>
<name>M3JTQ8_CANMX</name>
<evidence type="ECO:0000313" key="15">
    <source>
        <dbReference type="Proteomes" id="UP000011777"/>
    </source>
</evidence>
<dbReference type="InterPro" id="IPR027483">
    <property type="entry name" value="PInositol-4-P-4/5-kinase_C_sf"/>
</dbReference>
<dbReference type="Gene3D" id="3.30.800.10">
    <property type="entry name" value="Phosphatidylinositol Phosphate Kinase II Beta"/>
    <property type="match status" value="1"/>
</dbReference>
<reference evidence="14 15" key="1">
    <citation type="submission" date="2013-02" db="EMBL/GenBank/DDBJ databases">
        <title>Genome sequence of Candida maltosa Xu316, a potential industrial strain for xylitol and ethanol production.</title>
        <authorList>
            <person name="Yu J."/>
            <person name="Wang Q."/>
            <person name="Geng X."/>
            <person name="Bao W."/>
            <person name="He P."/>
            <person name="Cai J."/>
        </authorList>
    </citation>
    <scope>NUCLEOTIDE SEQUENCE [LARGE SCALE GENOMIC DNA]</scope>
    <source>
        <strain evidence="15">Xu316</strain>
    </source>
</reference>
<feature type="compositionally biased region" description="Polar residues" evidence="12">
    <location>
        <begin position="102"/>
        <end position="145"/>
    </location>
</feature>
<keyword evidence="7 11" id="KW-0067">ATP-binding</keyword>
<keyword evidence="3" id="KW-0597">Phosphoprotein</keyword>
<keyword evidence="6 11" id="KW-0418">Kinase</keyword>
<sequence length="737" mass="82984">MIKLTSIHQSNKFRDPSIPTNQRRTPSSASSVSSSTSTSTTSPMLSAVSHQSSIINLDNLSNSPSNQTSHDDSTLKLPLLTSENLHHQEEIVEENNNHHHSPSTPTSFKGTRSEANSDYTHETSPSSIDHNDSKSTLPQPENNNNQFYFRNSVEIDPLHRISYENGSADDSTIKNNTIAVPSPVVPNNIPTAIEQPTTATSPPTTATATATAASPPTFIPQNTNLCLPKHIRRHTSPIPILKSTTSPINSINTTTTNNTNTSSSARIHKLTSTGTESVIALTRHSITIDRPTNRNSISGYGQPQALPRTTSFEIQRMRDSIVQKRQVKKRLTLEEKVLVGNKISEGHENFVMAYNMLTGIRVAVSRCSGVMRKLTDEDFKSTKKLSFNFDGSELTPSSKYDFKFKDYCPEVFRELRQIFGIDPADYLVSITGKYILSELGSPGKSGSFFYYSRDFRFIIKTIHHAEHKQLLRMLKDYHSHVKDNPNTLISQFYGLHRVKMPMFGGGSKKVHFVVMNNLFPPHRDIHLKYDLKGSTWGRITRIAPGDKDNLAKYTLKDLNWLENHQKIQFGPEKRNIFFKQLEADVKLLQKVNVMDYSLLLGIHDVKKGNTDDLEKKLSVFEPKSFDKVALISTNPRDLDRLQDLPSDVFPGRSKYVFYGHDGGIRATTEDNVPTGEIYYLGVIDCLTNYSLKKRLETVWRSLSHPRNTISAVPAKEYGDRFLDFIKKGTTQLKKKRS</sequence>
<dbReference type="Pfam" id="PF01504">
    <property type="entry name" value="PIP5K"/>
    <property type="match status" value="1"/>
</dbReference>
<evidence type="ECO:0000256" key="3">
    <source>
        <dbReference type="ARBA" id="ARBA00022553"/>
    </source>
</evidence>
<evidence type="ECO:0000256" key="8">
    <source>
        <dbReference type="ARBA" id="ARBA00078403"/>
    </source>
</evidence>
<feature type="compositionally biased region" description="Low complexity" evidence="12">
    <location>
        <begin position="243"/>
        <end position="264"/>
    </location>
</feature>
<feature type="region of interest" description="Disordered" evidence="12">
    <location>
        <begin position="240"/>
        <end position="264"/>
    </location>
</feature>
<dbReference type="InterPro" id="IPR002498">
    <property type="entry name" value="PInositol-4-P-4/5-kinase_core"/>
</dbReference>
<dbReference type="GO" id="GO:0046854">
    <property type="term" value="P:phosphatidylinositol phosphate biosynthetic process"/>
    <property type="evidence" value="ECO:0007669"/>
    <property type="project" value="UniProtKB-ARBA"/>
</dbReference>
<comment type="caution">
    <text evidence="14">The sequence shown here is derived from an EMBL/GenBank/DDBJ whole genome shotgun (WGS) entry which is preliminary data.</text>
</comment>
<keyword evidence="5 11" id="KW-0547">Nucleotide-binding</keyword>
<dbReference type="STRING" id="1245528.M3JTQ8"/>
<dbReference type="OMA" id="DHNDSKS"/>
<accession>M3JTQ8</accession>
<dbReference type="PANTHER" id="PTHR23086">
    <property type="entry name" value="PHOSPHATIDYLINOSITOL-4-PHOSPHATE 5-KINASE"/>
    <property type="match status" value="1"/>
</dbReference>
<evidence type="ECO:0000256" key="11">
    <source>
        <dbReference type="PROSITE-ProRule" id="PRU00781"/>
    </source>
</evidence>
<dbReference type="GO" id="GO:0005524">
    <property type="term" value="F:ATP binding"/>
    <property type="evidence" value="ECO:0007669"/>
    <property type="project" value="UniProtKB-UniRule"/>
</dbReference>
<proteinExistence type="predicted"/>
<evidence type="ECO:0000259" key="13">
    <source>
        <dbReference type="PROSITE" id="PS51455"/>
    </source>
</evidence>
<evidence type="ECO:0000256" key="7">
    <source>
        <dbReference type="ARBA" id="ARBA00022840"/>
    </source>
</evidence>
<dbReference type="Proteomes" id="UP000011777">
    <property type="component" value="Unassembled WGS sequence"/>
</dbReference>